<reference evidence="2 3" key="1">
    <citation type="submission" date="2024-06" db="EMBL/GenBank/DDBJ databases">
        <authorList>
            <person name="Pan Q."/>
            <person name="Wen M."/>
            <person name="Jouanno E."/>
            <person name="Zahm M."/>
            <person name="Klopp C."/>
            <person name="Cabau C."/>
            <person name="Louis A."/>
            <person name="Berthelot C."/>
            <person name="Parey E."/>
            <person name="Roest Crollius H."/>
            <person name="Montfort J."/>
            <person name="Robinson-Rechavi M."/>
            <person name="Bouchez O."/>
            <person name="Lampietro C."/>
            <person name="Lopez Roques C."/>
            <person name="Donnadieu C."/>
            <person name="Postlethwait J."/>
            <person name="Bobe J."/>
            <person name="Verreycken H."/>
            <person name="Guiguen Y."/>
        </authorList>
    </citation>
    <scope>NUCLEOTIDE SEQUENCE [LARGE SCALE GENOMIC DNA]</scope>
    <source>
        <strain evidence="2">Up_M1</strain>
        <tissue evidence="2">Testis</tissue>
    </source>
</reference>
<feature type="compositionally biased region" description="Basic and acidic residues" evidence="1">
    <location>
        <begin position="193"/>
        <end position="203"/>
    </location>
</feature>
<accession>A0ABD0WP86</accession>
<evidence type="ECO:0000256" key="1">
    <source>
        <dbReference type="SAM" id="MobiDB-lite"/>
    </source>
</evidence>
<feature type="compositionally biased region" description="Polar residues" evidence="1">
    <location>
        <begin position="285"/>
        <end position="299"/>
    </location>
</feature>
<feature type="region of interest" description="Disordered" evidence="1">
    <location>
        <begin position="189"/>
        <end position="299"/>
    </location>
</feature>
<organism evidence="2 3">
    <name type="scientific">Umbra pygmaea</name>
    <name type="common">Eastern mudminnow</name>
    <dbReference type="NCBI Taxonomy" id="75934"/>
    <lineage>
        <taxon>Eukaryota</taxon>
        <taxon>Metazoa</taxon>
        <taxon>Chordata</taxon>
        <taxon>Craniata</taxon>
        <taxon>Vertebrata</taxon>
        <taxon>Euteleostomi</taxon>
        <taxon>Actinopterygii</taxon>
        <taxon>Neopterygii</taxon>
        <taxon>Teleostei</taxon>
        <taxon>Protacanthopterygii</taxon>
        <taxon>Esociformes</taxon>
        <taxon>Umbridae</taxon>
        <taxon>Umbra</taxon>
    </lineage>
</organism>
<name>A0ABD0WP86_UMBPY</name>
<feature type="compositionally biased region" description="Basic and acidic residues" evidence="1">
    <location>
        <begin position="249"/>
        <end position="265"/>
    </location>
</feature>
<gene>
    <name evidence="2" type="ORF">UPYG_G00166480</name>
</gene>
<feature type="compositionally biased region" description="Polar residues" evidence="1">
    <location>
        <begin position="238"/>
        <end position="247"/>
    </location>
</feature>
<dbReference type="PANTHER" id="PTHR15949:SF3">
    <property type="entry name" value="TESTIS-EXPRESSED PROTEIN 264"/>
    <property type="match status" value="1"/>
</dbReference>
<sequence>MSEWFVLCLIIGLLLLVITIGYILYSGLLSEINIRTGSPPIQNITIAYKFKQGPYKECGQLFTESCSIGPELSCISVFYDDPGKVQGEKCRCAVGSILSEGNNKPSEALIQLYKKVGFQIFTFPVVTHVVSATFPHRTSLSIFFGVKRVYPQLNSYIKERKLCAHPFLEIYKGNVIHYISPLGRQGDFYVPEVRQDPDRRQLGEEDSEDDRGTDITGADSNSECSSGSGVLLSDSRETSLAPSSVLSQLRHDRGEQGGGEDRSDRSSSTSSFDTELPRGQEENSETQPTDDALANKNQQLTYSWERGVRGESRVEWSSKKKLGCAAEWIGKNWK</sequence>
<dbReference type="EMBL" id="JAGEUA010000005">
    <property type="protein sequence ID" value="KAL0978126.1"/>
    <property type="molecule type" value="Genomic_DNA"/>
</dbReference>
<dbReference type="AlphaFoldDB" id="A0ABD0WP86"/>
<evidence type="ECO:0000313" key="2">
    <source>
        <dbReference type="EMBL" id="KAL0978126.1"/>
    </source>
</evidence>
<proteinExistence type="predicted"/>
<keyword evidence="3" id="KW-1185">Reference proteome</keyword>
<evidence type="ECO:0000313" key="3">
    <source>
        <dbReference type="Proteomes" id="UP001557470"/>
    </source>
</evidence>
<feature type="compositionally biased region" description="Polar residues" evidence="1">
    <location>
        <begin position="218"/>
        <end position="228"/>
    </location>
</feature>
<dbReference type="Proteomes" id="UP001557470">
    <property type="component" value="Unassembled WGS sequence"/>
</dbReference>
<dbReference type="InterPro" id="IPR011256">
    <property type="entry name" value="Reg_factor_effector_dom_sf"/>
</dbReference>
<protein>
    <recommendedName>
        <fullName evidence="4">Testis expressed 264, ER-phagy receptor</fullName>
    </recommendedName>
</protein>
<dbReference type="PANTHER" id="PTHR15949">
    <property type="entry name" value="TESTIS-EXPRESSED PROTEIN 264"/>
    <property type="match status" value="1"/>
</dbReference>
<evidence type="ECO:0008006" key="4">
    <source>
        <dbReference type="Google" id="ProtNLM"/>
    </source>
</evidence>
<dbReference type="Gene3D" id="3.20.80.10">
    <property type="entry name" value="Regulatory factor, effector binding domain"/>
    <property type="match status" value="1"/>
</dbReference>
<comment type="caution">
    <text evidence="2">The sequence shown here is derived from an EMBL/GenBank/DDBJ whole genome shotgun (WGS) entry which is preliminary data.</text>
</comment>